<accession>A0A379LK34</accession>
<organism evidence="1 2">
    <name type="scientific">Psychrobacter phenylpyruvicus</name>
    <dbReference type="NCBI Taxonomy" id="29432"/>
    <lineage>
        <taxon>Bacteria</taxon>
        <taxon>Pseudomonadati</taxon>
        <taxon>Pseudomonadota</taxon>
        <taxon>Gammaproteobacteria</taxon>
        <taxon>Moraxellales</taxon>
        <taxon>Moraxellaceae</taxon>
        <taxon>Psychrobacter</taxon>
    </lineage>
</organism>
<keyword evidence="2" id="KW-1185">Reference proteome</keyword>
<name>A0A379LK34_9GAMM</name>
<dbReference type="AlphaFoldDB" id="A0A379LK34"/>
<dbReference type="RefSeq" id="WP_028858041.1">
    <property type="nucleotide sequence ID" value="NZ_CAJHAQ010000001.1"/>
</dbReference>
<evidence type="ECO:0000313" key="2">
    <source>
        <dbReference type="Proteomes" id="UP000254123"/>
    </source>
</evidence>
<sequence>MEKNYRNIIAATVGLALLSGCAPSQDGKYRLGDVVNDVTRAILVPAPQTTANTQANAIEVGGYIRPMLEGCDLVDIERLVQEQKGVIADVQRVSEPRGDDPNATTTVRLKNAVVFGHPLQKIETHRGYNDFSSKLYFGNDAFVKLRSAFKVPTGDDANVTKNDASGYLVKGYEYVSLDFDRQNRTVTCGKSI</sequence>
<evidence type="ECO:0008006" key="3">
    <source>
        <dbReference type="Google" id="ProtNLM"/>
    </source>
</evidence>
<dbReference type="PROSITE" id="PS51257">
    <property type="entry name" value="PROKAR_LIPOPROTEIN"/>
    <property type="match status" value="1"/>
</dbReference>
<reference evidence="1 2" key="1">
    <citation type="submission" date="2018-06" db="EMBL/GenBank/DDBJ databases">
        <authorList>
            <consortium name="Pathogen Informatics"/>
            <person name="Doyle S."/>
        </authorList>
    </citation>
    <scope>NUCLEOTIDE SEQUENCE [LARGE SCALE GENOMIC DNA]</scope>
    <source>
        <strain evidence="1 2">NCTC10526</strain>
    </source>
</reference>
<gene>
    <name evidence="1" type="ORF">NCTC10526_01254</name>
</gene>
<protein>
    <recommendedName>
        <fullName evidence="3">Lipoprotein</fullName>
    </recommendedName>
</protein>
<dbReference type="Proteomes" id="UP000254123">
    <property type="component" value="Unassembled WGS sequence"/>
</dbReference>
<dbReference type="EMBL" id="UGVC01000001">
    <property type="protein sequence ID" value="SUD90908.1"/>
    <property type="molecule type" value="Genomic_DNA"/>
</dbReference>
<proteinExistence type="predicted"/>
<evidence type="ECO:0000313" key="1">
    <source>
        <dbReference type="EMBL" id="SUD90908.1"/>
    </source>
</evidence>